<dbReference type="EMBL" id="JAFFZP010000001">
    <property type="protein sequence ID" value="MBN0985922.1"/>
    <property type="molecule type" value="Genomic_DNA"/>
</dbReference>
<reference evidence="1 2" key="1">
    <citation type="submission" date="2021-02" db="EMBL/GenBank/DDBJ databases">
        <title>A novel species of genus Amphritea isolated from a fishpond in China.</title>
        <authorList>
            <person name="Lu H."/>
        </authorList>
    </citation>
    <scope>NUCLEOTIDE SEQUENCE [LARGE SCALE GENOMIC DNA]</scope>
    <source>
        <strain evidence="1 2">RP18W</strain>
    </source>
</reference>
<evidence type="ECO:0000313" key="2">
    <source>
        <dbReference type="Proteomes" id="UP000760472"/>
    </source>
</evidence>
<keyword evidence="2" id="KW-1185">Reference proteome</keyword>
<organism evidence="1 2">
    <name type="scientific">Amphritea pacifica</name>
    <dbReference type="NCBI Taxonomy" id="2811233"/>
    <lineage>
        <taxon>Bacteria</taxon>
        <taxon>Pseudomonadati</taxon>
        <taxon>Pseudomonadota</taxon>
        <taxon>Gammaproteobacteria</taxon>
        <taxon>Oceanospirillales</taxon>
        <taxon>Oceanospirillaceae</taxon>
        <taxon>Amphritea</taxon>
    </lineage>
</organism>
<evidence type="ECO:0000313" key="1">
    <source>
        <dbReference type="EMBL" id="MBN0985922.1"/>
    </source>
</evidence>
<name>A0ABS2W2I5_9GAMM</name>
<dbReference type="Proteomes" id="UP000760472">
    <property type="component" value="Unassembled WGS sequence"/>
</dbReference>
<comment type="caution">
    <text evidence="1">The sequence shown here is derived from an EMBL/GenBank/DDBJ whole genome shotgun (WGS) entry which is preliminary data.</text>
</comment>
<proteinExistence type="predicted"/>
<dbReference type="Pfam" id="PF13689">
    <property type="entry name" value="DUF4154"/>
    <property type="match status" value="1"/>
</dbReference>
<gene>
    <name evidence="1" type="ORF">JW498_00915</name>
</gene>
<dbReference type="InterPro" id="IPR025293">
    <property type="entry name" value="YfiR/HmsC-like"/>
</dbReference>
<protein>
    <submittedName>
        <fullName evidence="1">YfiR family protein</fullName>
    </submittedName>
</protein>
<sequence length="194" mass="21614">MMINAVTLKLSSVSQRLPVLLLLLACLLPLHLQAEPHEDKLRQVKTAILFNIAKFVRWPDNAIANNPDHMTICYYRENSLRPAVQTITGKSVQQRTVNDKLIHSLTEADHCAMLFIPLSQIRHFAEDQAHHGPLPVLTVADLTESDSGVTSGSRAAINLIRQGTRIGLDVYLPEVSRSGLTISSELLKLARIRR</sequence>
<accession>A0ABS2W2I5</accession>